<proteinExistence type="predicted"/>
<comment type="caution">
    <text evidence="1">The sequence shown here is derived from an EMBL/GenBank/DDBJ whole genome shotgun (WGS) entry which is preliminary data.</text>
</comment>
<protein>
    <submittedName>
        <fullName evidence="1">Uncharacterized protein</fullName>
    </submittedName>
</protein>
<sequence>MAGGNIICGTFQSADKSGSALEAVLDALPLQAHELVENVKQQLDTAEFVLIEVEQAKSLLPFLKAYQAQLIAEIGHDDWARATQEEESSLETVVVKWGLGKGWRLYCVRDLAGACENALLEMEPVCIAFS</sequence>
<dbReference type="AlphaFoldDB" id="A0A6B2APP9"/>
<reference evidence="1" key="1">
    <citation type="journal article" date="2020" name="Phytopathology">
        <title>Zucchini vein clearing disease is caused by several lineages within Pseudomonas syringae species complex.</title>
        <authorList>
            <person name="Lacault C."/>
            <person name="Briand M."/>
            <person name="Jacques M.A."/>
            <person name="Darrasse A."/>
        </authorList>
    </citation>
    <scope>NUCLEOTIDE SEQUENCE</scope>
    <source>
        <strain evidence="1">P123</strain>
    </source>
</reference>
<organism evidence="1">
    <name type="scientific">Pseudomonas syringae</name>
    <dbReference type="NCBI Taxonomy" id="317"/>
    <lineage>
        <taxon>Bacteria</taxon>
        <taxon>Pseudomonadati</taxon>
        <taxon>Pseudomonadota</taxon>
        <taxon>Gammaproteobacteria</taxon>
        <taxon>Pseudomonadales</taxon>
        <taxon>Pseudomonadaceae</taxon>
        <taxon>Pseudomonas</taxon>
    </lineage>
</organism>
<name>A0A6B2APP9_PSESX</name>
<gene>
    <name evidence="1" type="ORF">PspP123CL_04270</name>
</gene>
<dbReference type="RefSeq" id="WP_024648996.1">
    <property type="nucleotide sequence ID" value="NZ_CP110809.1"/>
</dbReference>
<evidence type="ECO:0000313" key="1">
    <source>
        <dbReference type="EMBL" id="NAO75217.1"/>
    </source>
</evidence>
<accession>A0A6B2APP9</accession>
<dbReference type="EMBL" id="VLIF01000001">
    <property type="protein sequence ID" value="NAO75217.1"/>
    <property type="molecule type" value="Genomic_DNA"/>
</dbReference>